<proteinExistence type="predicted"/>
<keyword evidence="2" id="KW-0378">Hydrolase</keyword>
<dbReference type="Pfam" id="PF00089">
    <property type="entry name" value="Trypsin"/>
    <property type="match status" value="1"/>
</dbReference>
<keyword evidence="7" id="KW-1185">Reference proteome</keyword>
<evidence type="ECO:0000259" key="5">
    <source>
        <dbReference type="Pfam" id="PF00089"/>
    </source>
</evidence>
<dbReference type="GO" id="GO:0004252">
    <property type="term" value="F:serine-type endopeptidase activity"/>
    <property type="evidence" value="ECO:0007669"/>
    <property type="project" value="InterPro"/>
</dbReference>
<keyword evidence="1" id="KW-0645">Protease</keyword>
<evidence type="ECO:0000256" key="4">
    <source>
        <dbReference type="ARBA" id="ARBA00023157"/>
    </source>
</evidence>
<feature type="non-terminal residue" evidence="6">
    <location>
        <position position="1"/>
    </location>
</feature>
<evidence type="ECO:0000256" key="2">
    <source>
        <dbReference type="ARBA" id="ARBA00022801"/>
    </source>
</evidence>
<dbReference type="GO" id="GO:0006508">
    <property type="term" value="P:proteolysis"/>
    <property type="evidence" value="ECO:0007669"/>
    <property type="project" value="UniProtKB-KW"/>
</dbReference>
<accession>A0A7T8KGI8</accession>
<reference evidence="7" key="1">
    <citation type="submission" date="2021-01" db="EMBL/GenBank/DDBJ databases">
        <title>Caligus Genome Assembly.</title>
        <authorList>
            <person name="Gallardo-Escarate C."/>
        </authorList>
    </citation>
    <scope>NUCLEOTIDE SEQUENCE [LARGE SCALE GENOMIC DNA]</scope>
</reference>
<organism evidence="6 7">
    <name type="scientific">Caligus rogercresseyi</name>
    <name type="common">Sea louse</name>
    <dbReference type="NCBI Taxonomy" id="217165"/>
    <lineage>
        <taxon>Eukaryota</taxon>
        <taxon>Metazoa</taxon>
        <taxon>Ecdysozoa</taxon>
        <taxon>Arthropoda</taxon>
        <taxon>Crustacea</taxon>
        <taxon>Multicrustacea</taxon>
        <taxon>Hexanauplia</taxon>
        <taxon>Copepoda</taxon>
        <taxon>Siphonostomatoida</taxon>
        <taxon>Caligidae</taxon>
        <taxon>Caligus</taxon>
    </lineage>
</organism>
<sequence length="51" mass="5220">TYPGMIDETMICAAAPGKDSCQGDSGGPLAQGNTLVGIVSWDVAVPLQDIR</sequence>
<dbReference type="PANTHER" id="PTHR24276:SF98">
    <property type="entry name" value="FI18310P1-RELATED"/>
    <property type="match status" value="1"/>
</dbReference>
<dbReference type="EMBL" id="CP045894">
    <property type="protein sequence ID" value="QQP55450.1"/>
    <property type="molecule type" value="Genomic_DNA"/>
</dbReference>
<dbReference type="PANTHER" id="PTHR24276">
    <property type="entry name" value="POLYSERASE-RELATED"/>
    <property type="match status" value="1"/>
</dbReference>
<evidence type="ECO:0000256" key="1">
    <source>
        <dbReference type="ARBA" id="ARBA00022670"/>
    </source>
</evidence>
<dbReference type="InterPro" id="IPR001254">
    <property type="entry name" value="Trypsin_dom"/>
</dbReference>
<dbReference type="AlphaFoldDB" id="A0A7T8KGI8"/>
<dbReference type="Gene3D" id="2.40.10.10">
    <property type="entry name" value="Trypsin-like serine proteases"/>
    <property type="match status" value="1"/>
</dbReference>
<dbReference type="InterPro" id="IPR033116">
    <property type="entry name" value="TRYPSIN_SER"/>
</dbReference>
<dbReference type="InterPro" id="IPR050430">
    <property type="entry name" value="Peptidase_S1"/>
</dbReference>
<gene>
    <name evidence="6" type="ORF">FKW44_008633</name>
</gene>
<dbReference type="SUPFAM" id="SSF50494">
    <property type="entry name" value="Trypsin-like serine proteases"/>
    <property type="match status" value="1"/>
</dbReference>
<dbReference type="OrthoDB" id="6329218at2759"/>
<name>A0A7T8KGI8_CALRO</name>
<feature type="domain" description="Peptidase S1" evidence="5">
    <location>
        <begin position="2"/>
        <end position="42"/>
    </location>
</feature>
<dbReference type="InterPro" id="IPR043504">
    <property type="entry name" value="Peptidase_S1_PA_chymotrypsin"/>
</dbReference>
<dbReference type="InterPro" id="IPR009003">
    <property type="entry name" value="Peptidase_S1_PA"/>
</dbReference>
<evidence type="ECO:0000313" key="6">
    <source>
        <dbReference type="EMBL" id="QQP55450.1"/>
    </source>
</evidence>
<dbReference type="PROSITE" id="PS00135">
    <property type="entry name" value="TRYPSIN_SER"/>
    <property type="match status" value="1"/>
</dbReference>
<dbReference type="Proteomes" id="UP000595437">
    <property type="component" value="Chromosome 5"/>
</dbReference>
<keyword evidence="4" id="KW-1015">Disulfide bond</keyword>
<keyword evidence="3" id="KW-0720">Serine protease</keyword>
<feature type="non-terminal residue" evidence="6">
    <location>
        <position position="51"/>
    </location>
</feature>
<evidence type="ECO:0000313" key="7">
    <source>
        <dbReference type="Proteomes" id="UP000595437"/>
    </source>
</evidence>
<evidence type="ECO:0000256" key="3">
    <source>
        <dbReference type="ARBA" id="ARBA00022825"/>
    </source>
</evidence>
<protein>
    <submittedName>
        <fullName evidence="6">Trypsin-1</fullName>
    </submittedName>
</protein>